<dbReference type="PANTHER" id="PTHR46236:SF35">
    <property type="entry name" value="MATH DOMAIN-CONTAINING PROTEIN"/>
    <property type="match status" value="1"/>
</dbReference>
<sequence>MAGFICGVEGDQITKAMDLFSNDKRIAGSGTSYTDLSVRRPEEEEMLVPHSEFAATEGPQPMEVAPAEAANTVDAPVVDDPPSARFTWTIENFSRLTGKKLYSDVFVVGGYKWRVLIFPKGNNVDHLSMYLDVADSTALPYGWSRYAQFSLAVVNQIHNKFTMRKDTQHQFNARESDWGFTSFMPLSELYDPSRGYLLNDTCIVEADVAVRKVVDYWSHDSKKETGYVGLKNQGATCYMNSLLQTLYHIPYFRKIGICTQVAKAHRPIPEASLFYKLQYSDTSVATKELTKSFGWDTYDSFMQHDVQELNRVLCEKLEDKMKGTVVEGTIQQLFEGHHMNFIECINVDYKSTRKESFYDLQLDVKGCRDVYASFDKYVEVERLEGDNKYHAEQHGLQDAKKGVLFIDFPPVLQLQLKRFEYDFMRDTMVKVSCSSVISN</sequence>
<dbReference type="Pfam" id="PF22486">
    <property type="entry name" value="MATH_2"/>
    <property type="match status" value="1"/>
</dbReference>
<feature type="domain" description="USP" evidence="4">
    <location>
        <begin position="228"/>
        <end position="439"/>
    </location>
</feature>
<dbReference type="PROSITE" id="PS50144">
    <property type="entry name" value="MATH"/>
    <property type="match status" value="1"/>
</dbReference>
<dbReference type="Proteomes" id="UP001151760">
    <property type="component" value="Unassembled WGS sequence"/>
</dbReference>
<reference evidence="5" key="1">
    <citation type="journal article" date="2022" name="Int. J. Mol. Sci.">
        <title>Draft Genome of Tanacetum Coccineum: Genomic Comparison of Closely Related Tanacetum-Family Plants.</title>
        <authorList>
            <person name="Yamashiro T."/>
            <person name="Shiraishi A."/>
            <person name="Nakayama K."/>
            <person name="Satake H."/>
        </authorList>
    </citation>
    <scope>NUCLEOTIDE SEQUENCE</scope>
</reference>
<comment type="caution">
    <text evidence="5">The sequence shown here is derived from an EMBL/GenBank/DDBJ whole genome shotgun (WGS) entry which is preliminary data.</text>
</comment>
<feature type="domain" description="MATH" evidence="3">
    <location>
        <begin position="83"/>
        <end position="208"/>
    </location>
</feature>
<name>A0ABQ5GB47_9ASTR</name>
<dbReference type="PANTHER" id="PTHR46236">
    <property type="entry name" value="TRAF-LIKE SUPERFAMILY PROTEIN"/>
    <property type="match status" value="1"/>
</dbReference>
<evidence type="ECO:0000256" key="2">
    <source>
        <dbReference type="ARBA" id="ARBA00023054"/>
    </source>
</evidence>
<evidence type="ECO:0000259" key="4">
    <source>
        <dbReference type="PROSITE" id="PS50235"/>
    </source>
</evidence>
<dbReference type="InterPro" id="IPR002083">
    <property type="entry name" value="MATH/TRAF_dom"/>
</dbReference>
<proteinExistence type="inferred from homology"/>
<dbReference type="InterPro" id="IPR028889">
    <property type="entry name" value="USP"/>
</dbReference>
<evidence type="ECO:0000256" key="1">
    <source>
        <dbReference type="ARBA" id="ARBA00009085"/>
    </source>
</evidence>
<evidence type="ECO:0000313" key="6">
    <source>
        <dbReference type="Proteomes" id="UP001151760"/>
    </source>
</evidence>
<dbReference type="Gene3D" id="2.60.210.10">
    <property type="entry name" value="Apoptosis, Tumor Necrosis Factor Receptor Associated Protein 2, Chain A"/>
    <property type="match status" value="1"/>
</dbReference>
<keyword evidence="5" id="KW-0378">Hydrolase</keyword>
<dbReference type="InterPro" id="IPR001394">
    <property type="entry name" value="Peptidase_C19_UCH"/>
</dbReference>
<gene>
    <name evidence="5" type="ORF">Tco_1031493</name>
</gene>
<dbReference type="InterPro" id="IPR008974">
    <property type="entry name" value="TRAF-like"/>
</dbReference>
<reference evidence="5" key="2">
    <citation type="submission" date="2022-01" db="EMBL/GenBank/DDBJ databases">
        <authorList>
            <person name="Yamashiro T."/>
            <person name="Shiraishi A."/>
            <person name="Satake H."/>
            <person name="Nakayama K."/>
        </authorList>
    </citation>
    <scope>NUCLEOTIDE SEQUENCE</scope>
</reference>
<evidence type="ECO:0000259" key="3">
    <source>
        <dbReference type="PROSITE" id="PS50144"/>
    </source>
</evidence>
<comment type="similarity">
    <text evidence="1">Belongs to the peptidase C19 family.</text>
</comment>
<dbReference type="GO" id="GO:0016787">
    <property type="term" value="F:hydrolase activity"/>
    <property type="evidence" value="ECO:0007669"/>
    <property type="project" value="UniProtKB-KW"/>
</dbReference>
<dbReference type="Pfam" id="PF00443">
    <property type="entry name" value="UCH"/>
    <property type="match status" value="1"/>
</dbReference>
<dbReference type="CDD" id="cd00121">
    <property type="entry name" value="MATH"/>
    <property type="match status" value="1"/>
</dbReference>
<dbReference type="EMBL" id="BQNB010018236">
    <property type="protein sequence ID" value="GJT72207.1"/>
    <property type="molecule type" value="Genomic_DNA"/>
</dbReference>
<dbReference type="SUPFAM" id="SSF49599">
    <property type="entry name" value="TRAF domain-like"/>
    <property type="match status" value="1"/>
</dbReference>
<dbReference type="InterPro" id="IPR038765">
    <property type="entry name" value="Papain-like_cys_pep_sf"/>
</dbReference>
<dbReference type="SUPFAM" id="SSF54001">
    <property type="entry name" value="Cysteine proteinases"/>
    <property type="match status" value="1"/>
</dbReference>
<organism evidence="5 6">
    <name type="scientific">Tanacetum coccineum</name>
    <dbReference type="NCBI Taxonomy" id="301880"/>
    <lineage>
        <taxon>Eukaryota</taxon>
        <taxon>Viridiplantae</taxon>
        <taxon>Streptophyta</taxon>
        <taxon>Embryophyta</taxon>
        <taxon>Tracheophyta</taxon>
        <taxon>Spermatophyta</taxon>
        <taxon>Magnoliopsida</taxon>
        <taxon>eudicotyledons</taxon>
        <taxon>Gunneridae</taxon>
        <taxon>Pentapetalae</taxon>
        <taxon>asterids</taxon>
        <taxon>campanulids</taxon>
        <taxon>Asterales</taxon>
        <taxon>Asteraceae</taxon>
        <taxon>Asteroideae</taxon>
        <taxon>Anthemideae</taxon>
        <taxon>Anthemidinae</taxon>
        <taxon>Tanacetum</taxon>
    </lineage>
</organism>
<keyword evidence="6" id="KW-1185">Reference proteome</keyword>
<accession>A0ABQ5GB47</accession>
<dbReference type="InterPro" id="IPR018200">
    <property type="entry name" value="USP_CS"/>
</dbReference>
<protein>
    <submittedName>
        <fullName evidence="5">Ubiquitinyl hydrolase 1</fullName>
    </submittedName>
</protein>
<dbReference type="PROSITE" id="PS00972">
    <property type="entry name" value="USP_1"/>
    <property type="match status" value="1"/>
</dbReference>
<dbReference type="Gene3D" id="3.90.70.10">
    <property type="entry name" value="Cysteine proteinases"/>
    <property type="match status" value="1"/>
</dbReference>
<dbReference type="InterPro" id="IPR050804">
    <property type="entry name" value="MCC"/>
</dbReference>
<evidence type="ECO:0000313" key="5">
    <source>
        <dbReference type="EMBL" id="GJT72207.1"/>
    </source>
</evidence>
<dbReference type="SMART" id="SM00061">
    <property type="entry name" value="MATH"/>
    <property type="match status" value="1"/>
</dbReference>
<keyword evidence="2" id="KW-0175">Coiled coil</keyword>
<dbReference type="PROSITE" id="PS50235">
    <property type="entry name" value="USP_3"/>
    <property type="match status" value="1"/>
</dbReference>